<evidence type="ECO:0000313" key="4">
    <source>
        <dbReference type="Proteomes" id="UP001271007"/>
    </source>
</evidence>
<feature type="region of interest" description="Disordered" evidence="1">
    <location>
        <begin position="386"/>
        <end position="430"/>
    </location>
</feature>
<keyword evidence="2" id="KW-0472">Membrane</keyword>
<comment type="caution">
    <text evidence="3">The sequence shown here is derived from an EMBL/GenBank/DDBJ whole genome shotgun (WGS) entry which is preliminary data.</text>
</comment>
<evidence type="ECO:0000256" key="1">
    <source>
        <dbReference type="SAM" id="MobiDB-lite"/>
    </source>
</evidence>
<accession>A0AAJ0D852</accession>
<sequence length="454" mass="50596">MADDGSFEGTAAWLRGQWSNPSDIFTILLLIGGDIVQAAIAQLSAGPVSGLTPVSFSFGWVVATTFHSENRLMPRPEVDCILINAKSGYVRTNYSWVLSRMLRDFDHWRPKLSDRVEKDKLDELREINKTSAKPRHVGEIRVALRVSVWECRSATGKGGGDLIYWVGLLVTAVQFGIAAIPWGLYGEWYTFFVTSAGTALAYTGGALPQWWDEKVGVRKLKYTETVKERKDVFLTEGNGAHDVVMILGCEGGMDLEALAASQRQLRSPWTTRVLSFILAVLWIALLISVAGWQQHTWYVLGVGMLGLIHNVIVAGTPREPQAFGIDLVYRDTIVEGKVMEVLRLVEESYPKAGAALIETFFPGKLFPREQMMWDYAERRADAWKEDDTRGERTAQVGAWPMPPLSSPLGKKDDRDIPEAGPYQYHTGPMTWKSDTQAALGAFDQPTDRIVKTNP</sequence>
<evidence type="ECO:0000313" key="3">
    <source>
        <dbReference type="EMBL" id="KAK3048636.1"/>
    </source>
</evidence>
<keyword evidence="2" id="KW-0812">Transmembrane</keyword>
<reference evidence="3" key="1">
    <citation type="submission" date="2023-04" db="EMBL/GenBank/DDBJ databases">
        <title>Black Yeasts Isolated from many extreme environments.</title>
        <authorList>
            <person name="Coleine C."/>
            <person name="Stajich J.E."/>
            <person name="Selbmann L."/>
        </authorList>
    </citation>
    <scope>NUCLEOTIDE SEQUENCE</scope>
    <source>
        <strain evidence="3">CCFEE 5312</strain>
    </source>
</reference>
<dbReference type="Proteomes" id="UP001271007">
    <property type="component" value="Unassembled WGS sequence"/>
</dbReference>
<feature type="transmembrane region" description="Helical" evidence="2">
    <location>
        <begin position="188"/>
        <end position="211"/>
    </location>
</feature>
<keyword evidence="4" id="KW-1185">Reference proteome</keyword>
<gene>
    <name evidence="3" type="ORF">LTR09_009945</name>
</gene>
<dbReference type="AlphaFoldDB" id="A0AAJ0D852"/>
<protein>
    <submittedName>
        <fullName evidence="3">Uncharacterized protein</fullName>
    </submittedName>
</protein>
<evidence type="ECO:0000256" key="2">
    <source>
        <dbReference type="SAM" id="Phobius"/>
    </source>
</evidence>
<feature type="transmembrane region" description="Helical" evidence="2">
    <location>
        <begin position="297"/>
        <end position="315"/>
    </location>
</feature>
<feature type="transmembrane region" description="Helical" evidence="2">
    <location>
        <begin position="162"/>
        <end position="182"/>
    </location>
</feature>
<proteinExistence type="predicted"/>
<organism evidence="3 4">
    <name type="scientific">Extremus antarcticus</name>
    <dbReference type="NCBI Taxonomy" id="702011"/>
    <lineage>
        <taxon>Eukaryota</taxon>
        <taxon>Fungi</taxon>
        <taxon>Dikarya</taxon>
        <taxon>Ascomycota</taxon>
        <taxon>Pezizomycotina</taxon>
        <taxon>Dothideomycetes</taxon>
        <taxon>Dothideomycetidae</taxon>
        <taxon>Mycosphaerellales</taxon>
        <taxon>Extremaceae</taxon>
        <taxon>Extremus</taxon>
    </lineage>
</organism>
<feature type="transmembrane region" description="Helical" evidence="2">
    <location>
        <begin position="273"/>
        <end position="291"/>
    </location>
</feature>
<keyword evidence="2" id="KW-1133">Transmembrane helix</keyword>
<dbReference type="EMBL" id="JAWDJX010000046">
    <property type="protein sequence ID" value="KAK3048636.1"/>
    <property type="molecule type" value="Genomic_DNA"/>
</dbReference>
<name>A0AAJ0D852_9PEZI</name>